<dbReference type="RefSeq" id="WP_007625742.1">
    <property type="nucleotide sequence ID" value="NZ_BAEO01000068.1"/>
</dbReference>
<dbReference type="PRINTS" id="PR00153">
    <property type="entry name" value="CSAPPISMRASE"/>
</dbReference>
<evidence type="ECO:0000259" key="5">
    <source>
        <dbReference type="PROSITE" id="PS50072"/>
    </source>
</evidence>
<name>K6ZFD2_9ALTE</name>
<dbReference type="CDD" id="cd00317">
    <property type="entry name" value="cyclophilin"/>
    <property type="match status" value="1"/>
</dbReference>
<comment type="catalytic activity">
    <reaction evidence="4">
        <text>[protein]-peptidylproline (omega=180) = [protein]-peptidylproline (omega=0)</text>
        <dbReference type="Rhea" id="RHEA:16237"/>
        <dbReference type="Rhea" id="RHEA-COMP:10747"/>
        <dbReference type="Rhea" id="RHEA-COMP:10748"/>
        <dbReference type="ChEBI" id="CHEBI:83833"/>
        <dbReference type="ChEBI" id="CHEBI:83834"/>
        <dbReference type="EC" id="5.2.1.8"/>
    </reaction>
</comment>
<comment type="caution">
    <text evidence="6">The sequence shown here is derived from an EMBL/GenBank/DDBJ whole genome shotgun (WGS) entry which is preliminary data.</text>
</comment>
<sequence>MNLYLTRIIQLFAVFFISSILSGCDLFQDQAIKDAQQFIDQQKIDKTQEDWKTTLPQPSEFTFSQDKTYLWQLTTNKGEIVIELMPDIAPMHVSSTLYLTTLGFYDNTIFHRIIPGFMAQGGDPIGTGRGNPGYKYAGEFSDDFKHTQGGMLSMANSGPNTDGSQFFLTFTATPWLDGKHTIFGQVVKGMEVLESIEKLGSRSGKTSEEVAIVKATILIQ</sequence>
<dbReference type="SUPFAM" id="SSF50891">
    <property type="entry name" value="Cyclophilin-like"/>
    <property type="match status" value="1"/>
</dbReference>
<dbReference type="Pfam" id="PF00160">
    <property type="entry name" value="Pro_isomerase"/>
    <property type="match status" value="1"/>
</dbReference>
<keyword evidence="2 4" id="KW-0697">Rotamase</keyword>
<keyword evidence="7" id="KW-1185">Reference proteome</keyword>
<dbReference type="PROSITE" id="PS00170">
    <property type="entry name" value="CSA_PPIASE_1"/>
    <property type="match status" value="1"/>
</dbReference>
<proteinExistence type="inferred from homology"/>
<dbReference type="PROSITE" id="PS51257">
    <property type="entry name" value="PROKAR_LIPOPROTEIN"/>
    <property type="match status" value="1"/>
</dbReference>
<dbReference type="GO" id="GO:0006457">
    <property type="term" value="P:protein folding"/>
    <property type="evidence" value="ECO:0007669"/>
    <property type="project" value="InterPro"/>
</dbReference>
<organism evidence="6 7">
    <name type="scientific">Paraglaciecola arctica BSs20135</name>
    <dbReference type="NCBI Taxonomy" id="493475"/>
    <lineage>
        <taxon>Bacteria</taxon>
        <taxon>Pseudomonadati</taxon>
        <taxon>Pseudomonadota</taxon>
        <taxon>Gammaproteobacteria</taxon>
        <taxon>Alteromonadales</taxon>
        <taxon>Alteromonadaceae</taxon>
        <taxon>Paraglaciecola</taxon>
    </lineage>
</organism>
<comment type="similarity">
    <text evidence="1 4">Belongs to the cyclophilin-type PPIase family.</text>
</comment>
<evidence type="ECO:0000256" key="3">
    <source>
        <dbReference type="ARBA" id="ARBA00023235"/>
    </source>
</evidence>
<protein>
    <recommendedName>
        <fullName evidence="4">Peptidyl-prolyl cis-trans isomerase</fullName>
        <shortName evidence="4">PPIase</shortName>
        <ecNumber evidence="4">5.2.1.8</ecNumber>
    </recommendedName>
</protein>
<evidence type="ECO:0000313" key="7">
    <source>
        <dbReference type="Proteomes" id="UP000006327"/>
    </source>
</evidence>
<reference evidence="6 7" key="1">
    <citation type="journal article" date="2017" name="Antonie Van Leeuwenhoek">
        <title>Rhizobium rhizosphaerae sp. nov., a novel species isolated from rice rhizosphere.</title>
        <authorList>
            <person name="Zhao J.J."/>
            <person name="Zhang J."/>
            <person name="Zhang R.J."/>
            <person name="Zhang C.W."/>
            <person name="Yin H.Q."/>
            <person name="Zhang X.X."/>
        </authorList>
    </citation>
    <scope>NUCLEOTIDE SEQUENCE [LARGE SCALE GENOMIC DNA]</scope>
    <source>
        <strain evidence="6 7">BSs20135</strain>
    </source>
</reference>
<dbReference type="InterPro" id="IPR020892">
    <property type="entry name" value="Cyclophilin-type_PPIase_CS"/>
</dbReference>
<dbReference type="Gene3D" id="2.40.100.10">
    <property type="entry name" value="Cyclophilin-like"/>
    <property type="match status" value="1"/>
</dbReference>
<dbReference type="EC" id="5.2.1.8" evidence="4"/>
<dbReference type="InterPro" id="IPR044666">
    <property type="entry name" value="Cyclophilin_A-like"/>
</dbReference>
<dbReference type="OrthoDB" id="9807797at2"/>
<evidence type="ECO:0000256" key="1">
    <source>
        <dbReference type="ARBA" id="ARBA00007365"/>
    </source>
</evidence>
<dbReference type="STRING" id="493475.GARC_5185"/>
<feature type="domain" description="PPIase cyclophilin-type" evidence="5">
    <location>
        <begin position="78"/>
        <end position="217"/>
    </location>
</feature>
<evidence type="ECO:0000256" key="4">
    <source>
        <dbReference type="RuleBase" id="RU363019"/>
    </source>
</evidence>
<comment type="function">
    <text evidence="4">PPIases accelerate the folding of proteins. It catalyzes the cis-trans isomerization of proline imidic peptide bonds in oligopeptides.</text>
</comment>
<dbReference type="InterPro" id="IPR002130">
    <property type="entry name" value="Cyclophilin-type_PPIase_dom"/>
</dbReference>
<evidence type="ECO:0000256" key="2">
    <source>
        <dbReference type="ARBA" id="ARBA00023110"/>
    </source>
</evidence>
<dbReference type="InterPro" id="IPR029000">
    <property type="entry name" value="Cyclophilin-like_dom_sf"/>
</dbReference>
<dbReference type="PANTHER" id="PTHR45625:SF4">
    <property type="entry name" value="PEPTIDYLPROLYL ISOMERASE DOMAIN AND WD REPEAT-CONTAINING PROTEIN 1"/>
    <property type="match status" value="1"/>
</dbReference>
<accession>K6ZFD2</accession>
<dbReference type="EMBL" id="BAEO01000068">
    <property type="protein sequence ID" value="GAC22120.1"/>
    <property type="molecule type" value="Genomic_DNA"/>
</dbReference>
<keyword evidence="3 4" id="KW-0413">Isomerase</keyword>
<dbReference type="PANTHER" id="PTHR45625">
    <property type="entry name" value="PEPTIDYL-PROLYL CIS-TRANS ISOMERASE-RELATED"/>
    <property type="match status" value="1"/>
</dbReference>
<gene>
    <name evidence="6" type="ORF">GARC_5185</name>
</gene>
<dbReference type="PROSITE" id="PS50072">
    <property type="entry name" value="CSA_PPIASE_2"/>
    <property type="match status" value="1"/>
</dbReference>
<dbReference type="eggNOG" id="COG0652">
    <property type="taxonomic scope" value="Bacteria"/>
</dbReference>
<dbReference type="GO" id="GO:0003755">
    <property type="term" value="F:peptidyl-prolyl cis-trans isomerase activity"/>
    <property type="evidence" value="ECO:0007669"/>
    <property type="project" value="UniProtKB-UniRule"/>
</dbReference>
<dbReference type="Proteomes" id="UP000006327">
    <property type="component" value="Unassembled WGS sequence"/>
</dbReference>
<evidence type="ECO:0000313" key="6">
    <source>
        <dbReference type="EMBL" id="GAC22120.1"/>
    </source>
</evidence>
<dbReference type="AlphaFoldDB" id="K6ZFD2"/>